<dbReference type="InterPro" id="IPR000600">
    <property type="entry name" value="ROK"/>
</dbReference>
<sequence>MGQNGPQVGTPASMRALNQRLVLDRLRTRGEATRPQIAAGTGLSKPTVGQALLDLEQHGLVRTTGRSLAGPGRAAVVYRAAPDAGHVVGVDIGRRAIRIAVADLEGSIVARLDEPNRCRSASTLVRTVSESVERAVASAGLSPHDVVATVVGTPGVPDPATGTVHRAPNLPGWERRGVLHELVAALAGAGSDVVVENDANLCAVGEHALGAALGVDVLVCLTVGTGIGMGLLVEGRLFRGAHGAAGEIADLPFGPLPSSAGAGARRPGPVETAAAGQAVVDAARAAGLTVRSAKDVFRLARGGDARASRVVAEEAEKLAYVVAAVTAVLDPRLIVLGGGIGGNADLLAAPMRRALAATVPVVPEIVAGQLGEDAVLAGAIATALGTARELVFDRRGLRRAAGEG</sequence>
<dbReference type="GO" id="GO:0016301">
    <property type="term" value="F:kinase activity"/>
    <property type="evidence" value="ECO:0007669"/>
    <property type="project" value="UniProtKB-KW"/>
</dbReference>
<dbReference type="Pfam" id="PF00480">
    <property type="entry name" value="ROK"/>
    <property type="match status" value="1"/>
</dbReference>
<keyword evidence="3" id="KW-0808">Transferase</keyword>
<dbReference type="OrthoDB" id="3189808at2"/>
<dbReference type="InterPro" id="IPR005471">
    <property type="entry name" value="Tscrpt_reg_IclR_N"/>
</dbReference>
<evidence type="ECO:0000259" key="2">
    <source>
        <dbReference type="Pfam" id="PF09339"/>
    </source>
</evidence>
<organism evidence="3 4">
    <name type="scientific">Amycolatopsis pretoriensis</name>
    <dbReference type="NCBI Taxonomy" id="218821"/>
    <lineage>
        <taxon>Bacteria</taxon>
        <taxon>Bacillati</taxon>
        <taxon>Actinomycetota</taxon>
        <taxon>Actinomycetes</taxon>
        <taxon>Pseudonocardiales</taxon>
        <taxon>Pseudonocardiaceae</taxon>
        <taxon>Amycolatopsis</taxon>
    </lineage>
</organism>
<dbReference type="InterPro" id="IPR036388">
    <property type="entry name" value="WH-like_DNA-bd_sf"/>
</dbReference>
<dbReference type="SUPFAM" id="SSF46785">
    <property type="entry name" value="Winged helix' DNA-binding domain"/>
    <property type="match status" value="1"/>
</dbReference>
<evidence type="ECO:0000313" key="3">
    <source>
        <dbReference type="EMBL" id="SEF20529.1"/>
    </source>
</evidence>
<dbReference type="InterPro" id="IPR036390">
    <property type="entry name" value="WH_DNA-bd_sf"/>
</dbReference>
<keyword evidence="3" id="KW-0418">Kinase</keyword>
<evidence type="ECO:0000256" key="1">
    <source>
        <dbReference type="ARBA" id="ARBA00006479"/>
    </source>
</evidence>
<dbReference type="Gene3D" id="3.30.420.40">
    <property type="match status" value="2"/>
</dbReference>
<dbReference type="GO" id="GO:0003677">
    <property type="term" value="F:DNA binding"/>
    <property type="evidence" value="ECO:0007669"/>
    <property type="project" value="InterPro"/>
</dbReference>
<protein>
    <submittedName>
        <fullName evidence="3">Sugar kinase of the NBD/HSP70 family, may contain an N-terminal HTH domain</fullName>
    </submittedName>
</protein>
<evidence type="ECO:0000313" key="4">
    <source>
        <dbReference type="Proteomes" id="UP000198878"/>
    </source>
</evidence>
<dbReference type="Pfam" id="PF09339">
    <property type="entry name" value="HTH_IclR"/>
    <property type="match status" value="1"/>
</dbReference>
<dbReference type="PANTHER" id="PTHR18964:SF149">
    <property type="entry name" value="BIFUNCTIONAL UDP-N-ACETYLGLUCOSAMINE 2-EPIMERASE_N-ACETYLMANNOSAMINE KINASE"/>
    <property type="match status" value="1"/>
</dbReference>
<dbReference type="SUPFAM" id="SSF53067">
    <property type="entry name" value="Actin-like ATPase domain"/>
    <property type="match status" value="1"/>
</dbReference>
<dbReference type="PANTHER" id="PTHR18964">
    <property type="entry name" value="ROK (REPRESSOR, ORF, KINASE) FAMILY"/>
    <property type="match status" value="1"/>
</dbReference>
<gene>
    <name evidence="3" type="ORF">SAMN05421837_101400</name>
</gene>
<accession>A0A1H5Q3M8</accession>
<dbReference type="STRING" id="218821.SAMN05421837_101400"/>
<keyword evidence="4" id="KW-1185">Reference proteome</keyword>
<proteinExistence type="inferred from homology"/>
<feature type="domain" description="HTH iclR-type" evidence="2">
    <location>
        <begin position="22"/>
        <end position="63"/>
    </location>
</feature>
<name>A0A1H5Q3M8_9PSEU</name>
<dbReference type="Proteomes" id="UP000198878">
    <property type="component" value="Unassembled WGS sequence"/>
</dbReference>
<reference evidence="4" key="1">
    <citation type="submission" date="2016-10" db="EMBL/GenBank/DDBJ databases">
        <authorList>
            <person name="Varghese N."/>
            <person name="Submissions S."/>
        </authorList>
    </citation>
    <scope>NUCLEOTIDE SEQUENCE [LARGE SCALE GENOMIC DNA]</scope>
    <source>
        <strain evidence="4">DSM 44654</strain>
    </source>
</reference>
<comment type="similarity">
    <text evidence="1">Belongs to the ROK (NagC/XylR) family.</text>
</comment>
<dbReference type="InterPro" id="IPR043129">
    <property type="entry name" value="ATPase_NBD"/>
</dbReference>
<dbReference type="GO" id="GO:0006355">
    <property type="term" value="P:regulation of DNA-templated transcription"/>
    <property type="evidence" value="ECO:0007669"/>
    <property type="project" value="InterPro"/>
</dbReference>
<dbReference type="Gene3D" id="1.10.10.10">
    <property type="entry name" value="Winged helix-like DNA-binding domain superfamily/Winged helix DNA-binding domain"/>
    <property type="match status" value="1"/>
</dbReference>
<dbReference type="EMBL" id="FNUJ01000001">
    <property type="protein sequence ID" value="SEF20529.1"/>
    <property type="molecule type" value="Genomic_DNA"/>
</dbReference>
<dbReference type="AlphaFoldDB" id="A0A1H5Q3M8"/>